<dbReference type="Gene3D" id="3.40.50.620">
    <property type="entry name" value="HUPs"/>
    <property type="match status" value="2"/>
</dbReference>
<dbReference type="InterPro" id="IPR014729">
    <property type="entry name" value="Rossmann-like_a/b/a_fold"/>
</dbReference>
<dbReference type="NCBIfam" id="TIGR00422">
    <property type="entry name" value="valS"/>
    <property type="match status" value="1"/>
</dbReference>
<dbReference type="InterPro" id="IPR009008">
    <property type="entry name" value="Val/Leu/Ile-tRNA-synth_edit"/>
</dbReference>
<keyword evidence="6 9" id="KW-0175">Coiled coil</keyword>
<dbReference type="InterPro" id="IPR037118">
    <property type="entry name" value="Val-tRNA_synth_C_sf"/>
</dbReference>
<dbReference type="Pfam" id="PF00133">
    <property type="entry name" value="tRNA-synt_1"/>
    <property type="match status" value="1"/>
</dbReference>
<evidence type="ECO:0000256" key="1">
    <source>
        <dbReference type="ARBA" id="ARBA00022490"/>
    </source>
</evidence>
<comment type="caution">
    <text evidence="13">The sequence shown here is derived from an EMBL/GenBank/DDBJ whole genome shotgun (WGS) entry which is preliminary data.</text>
</comment>
<dbReference type="SUPFAM" id="SSF46589">
    <property type="entry name" value="tRNA-binding arm"/>
    <property type="match status" value="1"/>
</dbReference>
<dbReference type="SUPFAM" id="SSF47323">
    <property type="entry name" value="Anticodon-binding domain of a subclass of class I aminoacyl-tRNA synthetases"/>
    <property type="match status" value="1"/>
</dbReference>
<dbReference type="InterPro" id="IPR010978">
    <property type="entry name" value="tRNA-bd_arm"/>
</dbReference>
<dbReference type="InterPro" id="IPR033705">
    <property type="entry name" value="Anticodon_Ia_Val"/>
</dbReference>
<evidence type="ECO:0000256" key="9">
    <source>
        <dbReference type="HAMAP-Rule" id="MF_02004"/>
    </source>
</evidence>
<sequence length="950" mass="106898">MELAKSFEPADIESRWYPQWEQSGYFAAGTDTSKPADQSFCILLPPPNVTGTLHMGHGFNQTIMDALTRYHRMSGANTLWQPGTDHAGIATQIVVERQLDAQGISRHDLGREKFLEKVWEWKEYSGNTITRQMRRLGTSPDWSRERFTMDAGLSKTVTQSFVRLYNEGLIYRGKRLVNWDPVLGTAVSDLEVVSEEEDGFLWHLNYPLADGSGHLTVATTRPETMLGDTAVMVHPEDERYKHLIGQMIRLPLSSMSGDVMDAKQWREIPIIADDYVDKEFGTGCVKVTPAHDFNDYAVGQRHHLPMISVLSLDAKINDNAPAKYHGLDRFEARKQIVADFETLGLLGEIKPHKLQVPRGDRTNVVIEPMLTDQWFVAVNKPGPDGKSIGQKALEVVESGEVKFVPENWVNTYYSWMRNLQDWCISRQLWWGHQIPAWHGADGRVWVAHDEAEAKALAAKDGYSGELTRDNDVLDTWYSSALWPFSTLDWTPDYPGQSNPALDLYLPSSVLVTGFDIIFFWVARMIMMTKHLTNKIPFKHVYVHGLIRDAEGQKMSKSKGNVLDPIDLIDGIGLEALVAKRTTGLMNPKQAAQIEKKTRKEYPEGIPAFGTDALRFTFASLASLGRDIKFDMQRCEGYRNFCNKLWNATRFVLMNCEGKDCGLDNHKVDSCDGQYLRFSFADRWMTSRLQRAEAELAQNFADYRLDMAARAIYELVWDEYCDWYLELAKVQLQTGDEATQRGTRRTLVRVLETILRLAHPLIPFITEELWQTVSVISGRKTSDFIGAASYPTCAPERIDEASEAKVAELKALINACRSLRAEMNLSGQRVPLLVAGDEATVKAYAPYLAAIAKLSEVTAVGAELPQSPAPVQVVGDFRLMLKIEIDVDAERARIGKEVAKIEIEVGKLEVKLGNEGFVARAPAAVVEQEKKRLADMSATLAKLKEQLARLG</sequence>
<feature type="domain" description="Methionyl/Valyl/Leucyl/Isoleucyl-tRNA synthetase anticodon-binding" evidence="11">
    <location>
        <begin position="681"/>
        <end position="825"/>
    </location>
</feature>
<dbReference type="PRINTS" id="PR00986">
    <property type="entry name" value="TRNASYNTHVAL"/>
</dbReference>
<comment type="function">
    <text evidence="9">Catalyzes the attachment of valine to tRNA(Val). As ValRS can inadvertently accommodate and process structurally similar amino acids such as threonine, to avoid such errors, it has a 'posttransfer' editing activity that hydrolyzes mischarged Thr-tRNA(Val) in a tRNA-dependent manner.</text>
</comment>
<dbReference type="InterPro" id="IPR009080">
    <property type="entry name" value="tRNAsynth_Ia_anticodon-bd"/>
</dbReference>
<keyword evidence="2 9" id="KW-0436">Ligase</keyword>
<feature type="short sequence motif" description="'KMSKS' region" evidence="9">
    <location>
        <begin position="553"/>
        <end position="557"/>
    </location>
</feature>
<dbReference type="PROSITE" id="PS00178">
    <property type="entry name" value="AA_TRNA_LIGASE_I"/>
    <property type="match status" value="1"/>
</dbReference>
<keyword evidence="14" id="KW-1185">Reference proteome</keyword>
<comment type="subunit">
    <text evidence="9">Monomer.</text>
</comment>
<feature type="short sequence motif" description="'HIGH' region" evidence="9">
    <location>
        <begin position="47"/>
        <end position="57"/>
    </location>
</feature>
<dbReference type="InterPro" id="IPR001412">
    <property type="entry name" value="aa-tRNA-synth_I_CS"/>
</dbReference>
<evidence type="ECO:0000256" key="3">
    <source>
        <dbReference type="ARBA" id="ARBA00022741"/>
    </source>
</evidence>
<dbReference type="SUPFAM" id="SSF52374">
    <property type="entry name" value="Nucleotidylyl transferase"/>
    <property type="match status" value="1"/>
</dbReference>
<comment type="catalytic activity">
    <reaction evidence="8 9">
        <text>tRNA(Val) + L-valine + ATP = L-valyl-tRNA(Val) + AMP + diphosphate</text>
        <dbReference type="Rhea" id="RHEA:10704"/>
        <dbReference type="Rhea" id="RHEA-COMP:9672"/>
        <dbReference type="Rhea" id="RHEA-COMP:9708"/>
        <dbReference type="ChEBI" id="CHEBI:30616"/>
        <dbReference type="ChEBI" id="CHEBI:33019"/>
        <dbReference type="ChEBI" id="CHEBI:57762"/>
        <dbReference type="ChEBI" id="CHEBI:78442"/>
        <dbReference type="ChEBI" id="CHEBI:78537"/>
        <dbReference type="ChEBI" id="CHEBI:456215"/>
        <dbReference type="EC" id="6.1.1.9"/>
    </reaction>
</comment>
<comment type="domain">
    <text evidence="9">ValRS has two distinct active sites: one for aminoacylation and one for editing. The misactivated threonine is translocated from the active site to the editing site.</text>
</comment>
<dbReference type="HAMAP" id="MF_02004">
    <property type="entry name" value="Val_tRNA_synth_type1"/>
    <property type="match status" value="1"/>
</dbReference>
<comment type="subcellular location">
    <subcellularLocation>
        <location evidence="9">Cytoplasm</location>
    </subcellularLocation>
</comment>
<evidence type="ECO:0000256" key="7">
    <source>
        <dbReference type="ARBA" id="ARBA00023146"/>
    </source>
</evidence>
<dbReference type="EMBL" id="JABCSC020000004">
    <property type="protein sequence ID" value="NSL56464.1"/>
    <property type="molecule type" value="Genomic_DNA"/>
</dbReference>
<keyword evidence="7 9" id="KW-0030">Aminoacyl-tRNA synthetase</keyword>
<dbReference type="Gene3D" id="1.10.730.10">
    <property type="entry name" value="Isoleucyl-tRNA Synthetase, Domain 1"/>
    <property type="match status" value="1"/>
</dbReference>
<evidence type="ECO:0000259" key="12">
    <source>
        <dbReference type="Pfam" id="PF10458"/>
    </source>
</evidence>
<evidence type="ECO:0000259" key="11">
    <source>
        <dbReference type="Pfam" id="PF08264"/>
    </source>
</evidence>
<feature type="domain" description="Valyl-tRNA synthetase tRNA-binding arm" evidence="12">
    <location>
        <begin position="885"/>
        <end position="950"/>
    </location>
</feature>
<dbReference type="PANTHER" id="PTHR11946">
    <property type="entry name" value="VALYL-TRNA SYNTHETASES"/>
    <property type="match status" value="1"/>
</dbReference>
<dbReference type="GO" id="GO:0004832">
    <property type="term" value="F:valine-tRNA ligase activity"/>
    <property type="evidence" value="ECO:0007669"/>
    <property type="project" value="UniProtKB-EC"/>
</dbReference>
<dbReference type="EC" id="6.1.1.9" evidence="9"/>
<dbReference type="RefSeq" id="WP_170022795.1">
    <property type="nucleotide sequence ID" value="NZ_JABCSC020000004.1"/>
</dbReference>
<dbReference type="Gene3D" id="3.90.740.10">
    <property type="entry name" value="Valyl/Leucyl/Isoleucyl-tRNA synthetase, editing domain"/>
    <property type="match status" value="1"/>
</dbReference>
<protein>
    <recommendedName>
        <fullName evidence="9">Valine--tRNA ligase</fullName>
        <ecNumber evidence="9">6.1.1.9</ecNumber>
    </recommendedName>
    <alternativeName>
        <fullName evidence="9">Valyl-tRNA synthetase</fullName>
        <shortName evidence="9">ValRS</shortName>
    </alternativeName>
</protein>
<keyword evidence="3 9" id="KW-0547">Nucleotide-binding</keyword>
<dbReference type="NCBIfam" id="NF004349">
    <property type="entry name" value="PRK05729.1"/>
    <property type="match status" value="1"/>
</dbReference>
<evidence type="ECO:0000313" key="13">
    <source>
        <dbReference type="EMBL" id="NSL56464.1"/>
    </source>
</evidence>
<keyword evidence="1 9" id="KW-0963">Cytoplasm</keyword>
<evidence type="ECO:0000259" key="10">
    <source>
        <dbReference type="Pfam" id="PF00133"/>
    </source>
</evidence>
<proteinExistence type="inferred from homology"/>
<dbReference type="InterPro" id="IPR002303">
    <property type="entry name" value="Valyl-tRNA_ligase"/>
</dbReference>
<evidence type="ECO:0000256" key="8">
    <source>
        <dbReference type="ARBA" id="ARBA00047552"/>
    </source>
</evidence>
<gene>
    <name evidence="9" type="primary">valS</name>
    <name evidence="13" type="ORF">HJ583_015630</name>
</gene>
<feature type="domain" description="Aminoacyl-tRNA synthetase class Ia" evidence="10">
    <location>
        <begin position="16"/>
        <end position="630"/>
    </location>
</feature>
<feature type="binding site" evidence="9">
    <location>
        <position position="556"/>
    </location>
    <ligand>
        <name>ATP</name>
        <dbReference type="ChEBI" id="CHEBI:30616"/>
    </ligand>
</feature>
<dbReference type="SUPFAM" id="SSF50677">
    <property type="entry name" value="ValRS/IleRS/LeuRS editing domain"/>
    <property type="match status" value="1"/>
</dbReference>
<dbReference type="InterPro" id="IPR019499">
    <property type="entry name" value="Val-tRNA_synth_tRNA-bd"/>
</dbReference>
<dbReference type="InterPro" id="IPR013155">
    <property type="entry name" value="M/V/L/I-tRNA-synth_anticd-bd"/>
</dbReference>
<evidence type="ECO:0000313" key="14">
    <source>
        <dbReference type="Proteomes" id="UP000778523"/>
    </source>
</evidence>
<comment type="similarity">
    <text evidence="9">Belongs to the class-I aminoacyl-tRNA synthetase family. ValS type 1 subfamily.</text>
</comment>
<accession>A0ABX2II15</accession>
<dbReference type="Gene3D" id="1.10.287.380">
    <property type="entry name" value="Valyl-tRNA synthetase, C-terminal domain"/>
    <property type="match status" value="1"/>
</dbReference>
<name>A0ABX2II15_9RHOO</name>
<reference evidence="13 14" key="1">
    <citation type="submission" date="2020-06" db="EMBL/GenBank/DDBJ databases">
        <title>Draft genome of Uliginosibacterium sp. IMCC34675.</title>
        <authorList>
            <person name="Song J."/>
        </authorList>
    </citation>
    <scope>NUCLEOTIDE SEQUENCE [LARGE SCALE GENOMIC DNA]</scope>
    <source>
        <strain evidence="13 14">IMCC34675</strain>
    </source>
</reference>
<dbReference type="CDD" id="cd07962">
    <property type="entry name" value="Anticodon_Ia_Val"/>
    <property type="match status" value="1"/>
</dbReference>
<evidence type="ECO:0000256" key="5">
    <source>
        <dbReference type="ARBA" id="ARBA00022917"/>
    </source>
</evidence>
<evidence type="ECO:0000256" key="6">
    <source>
        <dbReference type="ARBA" id="ARBA00023054"/>
    </source>
</evidence>
<organism evidence="13 14">
    <name type="scientific">Uliginosibacterium aquaticum</name>
    <dbReference type="NCBI Taxonomy" id="2731212"/>
    <lineage>
        <taxon>Bacteria</taxon>
        <taxon>Pseudomonadati</taxon>
        <taxon>Pseudomonadota</taxon>
        <taxon>Betaproteobacteria</taxon>
        <taxon>Rhodocyclales</taxon>
        <taxon>Zoogloeaceae</taxon>
        <taxon>Uliginosibacterium</taxon>
    </lineage>
</organism>
<dbReference type="CDD" id="cd00817">
    <property type="entry name" value="ValRS_core"/>
    <property type="match status" value="1"/>
</dbReference>
<dbReference type="InterPro" id="IPR002300">
    <property type="entry name" value="aa-tRNA-synth_Ia"/>
</dbReference>
<keyword evidence="4 9" id="KW-0067">ATP-binding</keyword>
<comment type="domain">
    <text evidence="9">The C-terminal coiled-coil domain is crucial for aminoacylation activity.</text>
</comment>
<dbReference type="PANTHER" id="PTHR11946:SF93">
    <property type="entry name" value="VALINE--TRNA LIGASE, CHLOROPLASTIC_MITOCHONDRIAL 2"/>
    <property type="match status" value="1"/>
</dbReference>
<evidence type="ECO:0000256" key="4">
    <source>
        <dbReference type="ARBA" id="ARBA00022840"/>
    </source>
</evidence>
<evidence type="ECO:0000256" key="2">
    <source>
        <dbReference type="ARBA" id="ARBA00022598"/>
    </source>
</evidence>
<dbReference type="Pfam" id="PF10458">
    <property type="entry name" value="Val_tRNA-synt_C"/>
    <property type="match status" value="1"/>
</dbReference>
<keyword evidence="5 9" id="KW-0648">Protein biosynthesis</keyword>
<dbReference type="Proteomes" id="UP000778523">
    <property type="component" value="Unassembled WGS sequence"/>
</dbReference>
<dbReference type="Pfam" id="PF08264">
    <property type="entry name" value="Anticodon_1"/>
    <property type="match status" value="1"/>
</dbReference>